<gene>
    <name evidence="1" type="ORF">SacglDRAFT_02915</name>
</gene>
<sequence length="140" mass="16021">MGWLFSTRRDPDDPRQLQIAVHELGHAWAWRDGGLEVRGVEHTGDDGACHVRYYPQPGQLRAFAIGCWAGFEAEDRWLRANRLGRARRGHSSHDIRLFRDAVRELGGGLSEGKARALVTRRWAHIERRAAELVRLGRIHL</sequence>
<dbReference type="AlphaFoldDB" id="I1D4C3"/>
<dbReference type="HOGENOM" id="CLU_1821353_0_0_11"/>
<keyword evidence="2" id="KW-1185">Reference proteome</keyword>
<dbReference type="EMBL" id="CM001484">
    <property type="protein sequence ID" value="EIE99797.1"/>
    <property type="molecule type" value="Genomic_DNA"/>
</dbReference>
<name>I1D4C3_9PSEU</name>
<evidence type="ECO:0000313" key="1">
    <source>
        <dbReference type="EMBL" id="EIE99797.1"/>
    </source>
</evidence>
<proteinExistence type="predicted"/>
<reference evidence="1 2" key="1">
    <citation type="submission" date="2011-09" db="EMBL/GenBank/DDBJ databases">
        <authorList>
            <consortium name="US DOE Joint Genome Institute (JGI-PGF)"/>
            <person name="Lucas S."/>
            <person name="Han J."/>
            <person name="Lapidus A."/>
            <person name="Cheng J.-F."/>
            <person name="Goodwin L."/>
            <person name="Pitluck S."/>
            <person name="Peters L."/>
            <person name="Land M.L."/>
            <person name="Hauser L."/>
            <person name="Brambilla E."/>
            <person name="Klenk H.-P."/>
            <person name="Woyke T.J."/>
        </authorList>
    </citation>
    <scope>NUCLEOTIDE SEQUENCE [LARGE SCALE GENOMIC DNA]</scope>
    <source>
        <strain evidence="1 2">K62</strain>
    </source>
</reference>
<evidence type="ECO:0000313" key="2">
    <source>
        <dbReference type="Proteomes" id="UP000005087"/>
    </source>
</evidence>
<accession>I1D4C3</accession>
<dbReference type="RefSeq" id="WP_005465500.1">
    <property type="nucleotide sequence ID" value="NZ_CM001484.1"/>
</dbReference>
<reference evidence="2" key="2">
    <citation type="submission" date="2012-01" db="EMBL/GenBank/DDBJ databases">
        <title>Noncontiguous Finished sequence of chromosome of Saccharomonospora glauca K62.</title>
        <authorList>
            <consortium name="US DOE Joint Genome Institute"/>
            <person name="Lucas S."/>
            <person name="Han J."/>
            <person name="Lapidus A."/>
            <person name="Cheng J.-F."/>
            <person name="Goodwin L."/>
            <person name="Pitluck S."/>
            <person name="Peters L."/>
            <person name="Mikhailova N."/>
            <person name="Held B."/>
            <person name="Detter J.C."/>
            <person name="Han C."/>
            <person name="Tapia R."/>
            <person name="Land M."/>
            <person name="Hauser L."/>
            <person name="Kyrpides N."/>
            <person name="Ivanova N."/>
            <person name="Pagani I."/>
            <person name="Brambilla E.-M."/>
            <person name="Klenk H.-P."/>
            <person name="Woyke T."/>
        </authorList>
    </citation>
    <scope>NUCLEOTIDE SEQUENCE [LARGE SCALE GENOMIC DNA]</scope>
    <source>
        <strain evidence="2">K62</strain>
    </source>
</reference>
<dbReference type="Proteomes" id="UP000005087">
    <property type="component" value="Chromosome"/>
</dbReference>
<dbReference type="eggNOG" id="ENOG50323F1">
    <property type="taxonomic scope" value="Bacteria"/>
</dbReference>
<protein>
    <submittedName>
        <fullName evidence="1">Uncharacterized protein</fullName>
    </submittedName>
</protein>
<dbReference type="STRING" id="928724.SacglDRAFT_02915"/>
<dbReference type="OrthoDB" id="3635014at2"/>
<organism evidence="1 2">
    <name type="scientific">Saccharomonospora glauca K62</name>
    <dbReference type="NCBI Taxonomy" id="928724"/>
    <lineage>
        <taxon>Bacteria</taxon>
        <taxon>Bacillati</taxon>
        <taxon>Actinomycetota</taxon>
        <taxon>Actinomycetes</taxon>
        <taxon>Pseudonocardiales</taxon>
        <taxon>Pseudonocardiaceae</taxon>
        <taxon>Saccharomonospora</taxon>
    </lineage>
</organism>